<dbReference type="EMBL" id="VSSQ01000750">
    <property type="protein sequence ID" value="MPM00759.1"/>
    <property type="molecule type" value="Genomic_DNA"/>
</dbReference>
<proteinExistence type="inferred from homology"/>
<keyword evidence="3" id="KW-0540">Nuclease</keyword>
<dbReference type="PANTHER" id="PTHR13966:SF5">
    <property type="entry name" value="ENDONUCLEASE G, MITOCHONDRIAL"/>
    <property type="match status" value="1"/>
</dbReference>
<feature type="domain" description="ENPP1-3/EXOG-like endonuclease/phosphodiesterase" evidence="8">
    <location>
        <begin position="155"/>
        <end position="366"/>
    </location>
</feature>
<dbReference type="InterPro" id="IPR024361">
    <property type="entry name" value="BACON"/>
</dbReference>
<name>A0A644WAZ9_9ZZZZ</name>
<dbReference type="GO" id="GO:0003676">
    <property type="term" value="F:nucleic acid binding"/>
    <property type="evidence" value="ECO:0007669"/>
    <property type="project" value="InterPro"/>
</dbReference>
<protein>
    <recommendedName>
        <fullName evidence="11">Nuclease</fullName>
    </recommendedName>
</protein>
<dbReference type="Pfam" id="PF01223">
    <property type="entry name" value="Endonuclease_NS"/>
    <property type="match status" value="1"/>
</dbReference>
<keyword evidence="5" id="KW-0255">Endonuclease</keyword>
<comment type="cofactor">
    <cofactor evidence="1">
        <name>Mg(2+)</name>
        <dbReference type="ChEBI" id="CHEBI:18420"/>
    </cofactor>
</comment>
<evidence type="ECO:0000256" key="1">
    <source>
        <dbReference type="ARBA" id="ARBA00001946"/>
    </source>
</evidence>
<dbReference type="GO" id="GO:0016787">
    <property type="term" value="F:hydrolase activity"/>
    <property type="evidence" value="ECO:0007669"/>
    <property type="project" value="UniProtKB-KW"/>
</dbReference>
<dbReference type="InterPro" id="IPR044925">
    <property type="entry name" value="His-Me_finger_sf"/>
</dbReference>
<organism evidence="10">
    <name type="scientific">bioreactor metagenome</name>
    <dbReference type="NCBI Taxonomy" id="1076179"/>
    <lineage>
        <taxon>unclassified sequences</taxon>
        <taxon>metagenomes</taxon>
        <taxon>ecological metagenomes</taxon>
    </lineage>
</organism>
<dbReference type="GO" id="GO:0046872">
    <property type="term" value="F:metal ion binding"/>
    <property type="evidence" value="ECO:0007669"/>
    <property type="project" value="UniProtKB-KW"/>
</dbReference>
<evidence type="ECO:0000256" key="7">
    <source>
        <dbReference type="ARBA" id="ARBA00022842"/>
    </source>
</evidence>
<dbReference type="SMART" id="SM00892">
    <property type="entry name" value="Endonuclease_NS"/>
    <property type="match status" value="1"/>
</dbReference>
<dbReference type="PANTHER" id="PTHR13966">
    <property type="entry name" value="ENDONUCLEASE RELATED"/>
    <property type="match status" value="1"/>
</dbReference>
<dbReference type="InterPro" id="IPR013783">
    <property type="entry name" value="Ig-like_fold"/>
</dbReference>
<dbReference type="AlphaFoldDB" id="A0A644WAZ9"/>
<evidence type="ECO:0000256" key="5">
    <source>
        <dbReference type="ARBA" id="ARBA00022759"/>
    </source>
</evidence>
<dbReference type="InterPro" id="IPR020821">
    <property type="entry name" value="ENPP1-3/EXOG-like_nuc-like"/>
</dbReference>
<dbReference type="GO" id="GO:0004519">
    <property type="term" value="F:endonuclease activity"/>
    <property type="evidence" value="ECO:0007669"/>
    <property type="project" value="UniProtKB-KW"/>
</dbReference>
<comment type="caution">
    <text evidence="10">The sequence shown here is derived from an EMBL/GenBank/DDBJ whole genome shotgun (WGS) entry which is preliminary data.</text>
</comment>
<keyword evidence="6" id="KW-0378">Hydrolase</keyword>
<evidence type="ECO:0000256" key="3">
    <source>
        <dbReference type="ARBA" id="ARBA00022722"/>
    </source>
</evidence>
<evidence type="ECO:0000256" key="4">
    <source>
        <dbReference type="ARBA" id="ARBA00022723"/>
    </source>
</evidence>
<evidence type="ECO:0000259" key="9">
    <source>
        <dbReference type="SMART" id="SM00892"/>
    </source>
</evidence>
<reference evidence="10" key="1">
    <citation type="submission" date="2019-08" db="EMBL/GenBank/DDBJ databases">
        <authorList>
            <person name="Kucharzyk K."/>
            <person name="Murdoch R.W."/>
            <person name="Higgins S."/>
            <person name="Loffler F."/>
        </authorList>
    </citation>
    <scope>NUCLEOTIDE SEQUENCE</scope>
</reference>
<keyword evidence="4" id="KW-0479">Metal-binding</keyword>
<dbReference type="CDD" id="cd00091">
    <property type="entry name" value="NUC"/>
    <property type="match status" value="1"/>
</dbReference>
<evidence type="ECO:0008006" key="11">
    <source>
        <dbReference type="Google" id="ProtNLM"/>
    </source>
</evidence>
<keyword evidence="7" id="KW-0460">Magnesium</keyword>
<dbReference type="PROSITE" id="PS01070">
    <property type="entry name" value="NUCLEASE_NON_SPEC"/>
    <property type="match status" value="1"/>
</dbReference>
<evidence type="ECO:0000259" key="8">
    <source>
        <dbReference type="SMART" id="SM00477"/>
    </source>
</evidence>
<dbReference type="InterPro" id="IPR044929">
    <property type="entry name" value="DNA/RNA_non-sp_Endonuclease_sf"/>
</dbReference>
<evidence type="ECO:0000256" key="6">
    <source>
        <dbReference type="ARBA" id="ARBA00022801"/>
    </source>
</evidence>
<dbReference type="Pfam" id="PF13004">
    <property type="entry name" value="BACON"/>
    <property type="match status" value="1"/>
</dbReference>
<evidence type="ECO:0000313" key="10">
    <source>
        <dbReference type="EMBL" id="MPM00759.1"/>
    </source>
</evidence>
<dbReference type="InterPro" id="IPR001604">
    <property type="entry name" value="Endo_G_ENPP1-like_dom"/>
</dbReference>
<dbReference type="CDD" id="cd14948">
    <property type="entry name" value="BACON"/>
    <property type="match status" value="1"/>
</dbReference>
<dbReference type="SUPFAM" id="SSF54060">
    <property type="entry name" value="His-Me finger endonucleases"/>
    <property type="match status" value="1"/>
</dbReference>
<dbReference type="Gene3D" id="2.60.40.10">
    <property type="entry name" value="Immunoglobulins"/>
    <property type="match status" value="1"/>
</dbReference>
<evidence type="ECO:0000256" key="2">
    <source>
        <dbReference type="ARBA" id="ARBA00010052"/>
    </source>
</evidence>
<dbReference type="Gene3D" id="3.40.570.10">
    <property type="entry name" value="Extracellular Endonuclease, subunit A"/>
    <property type="match status" value="1"/>
</dbReference>
<comment type="similarity">
    <text evidence="2">Belongs to the DNA/RNA non-specific endonuclease family.</text>
</comment>
<dbReference type="InterPro" id="IPR040255">
    <property type="entry name" value="Non-specific_endonuclease"/>
</dbReference>
<dbReference type="InterPro" id="IPR018524">
    <property type="entry name" value="DNA/RNA_endonuclease_AS"/>
</dbReference>
<dbReference type="SMART" id="SM00477">
    <property type="entry name" value="NUC"/>
    <property type="match status" value="1"/>
</dbReference>
<feature type="domain" description="DNA/RNA non-specific endonuclease/pyrophosphatase/phosphodiesterase" evidence="9">
    <location>
        <begin position="154"/>
        <end position="366"/>
    </location>
</feature>
<gene>
    <name evidence="10" type="ORF">SDC9_46989</name>
</gene>
<accession>A0A644WAZ9</accession>
<sequence length="378" mass="42483">MLFFILVACLNACGDDIYVLNSAYWEKSSVVGSTGGSVAIIISGKQGSGWKAKIEDGATWCSFSKTNQNLSEVSGFIADGDNLLTVYCRNNTGSEDRIATIVLTFDGKDSRVLTLTQASFIQTPSFSSFTETPTYKEHDNFQYVTHYTTLNNRTIRNYSLCFDKSKKAALWVAYPIHDSYLKKNVDRTDEWGFDPKIDRDFQADCVSRSYGGSYDRGHQLPSADRLANREMNVQTFYMSNMTPQLDYLNQKMWSNLEMKVRDNKCADTLFVVTGAYFDNSSTKSTTDGGGYRVPLPTHYFKVLLRTKTGSTGKAVVNCNDDELKSIGFWVEHRSYGDIEPPRSICKTVAEIEALTGFEFFPKVSDQVKQQNNPGQWGL</sequence>